<dbReference type="EMBL" id="JAJHNU010000001">
    <property type="protein sequence ID" value="MDN4120223.1"/>
    <property type="molecule type" value="Genomic_DNA"/>
</dbReference>
<dbReference type="CDD" id="cd00093">
    <property type="entry name" value="HTH_XRE"/>
    <property type="match status" value="1"/>
</dbReference>
<evidence type="ECO:0000256" key="1">
    <source>
        <dbReference type="ARBA" id="ARBA00023125"/>
    </source>
</evidence>
<dbReference type="InterPro" id="IPR050807">
    <property type="entry name" value="TransReg_Diox_bact_type"/>
</dbReference>
<reference evidence="3" key="1">
    <citation type="submission" date="2021-11" db="EMBL/GenBank/DDBJ databases">
        <title>Draft genome sequence of Alcaligenes endophyticus type strain CCUG 75668T.</title>
        <authorList>
            <person name="Salva-Serra F."/>
            <person name="Duran R.E."/>
            <person name="Seeger M."/>
            <person name="Moore E.R.B."/>
            <person name="Jaen-Luchoro D."/>
        </authorList>
    </citation>
    <scope>NUCLEOTIDE SEQUENCE</scope>
    <source>
        <strain evidence="3">CCUG 75668</strain>
    </source>
</reference>
<protein>
    <submittedName>
        <fullName evidence="3">XRE family transcriptional regulator</fullName>
    </submittedName>
</protein>
<dbReference type="PANTHER" id="PTHR46797:SF20">
    <property type="entry name" value="BLR4304 PROTEIN"/>
    <property type="match status" value="1"/>
</dbReference>
<dbReference type="InterPro" id="IPR010982">
    <property type="entry name" value="Lambda_DNA-bd_dom_sf"/>
</dbReference>
<keyword evidence="1" id="KW-0238">DNA-binding</keyword>
<dbReference type="PANTHER" id="PTHR46797">
    <property type="entry name" value="HTH-TYPE TRANSCRIPTIONAL REGULATOR"/>
    <property type="match status" value="1"/>
</dbReference>
<comment type="caution">
    <text evidence="3">The sequence shown here is derived from an EMBL/GenBank/DDBJ whole genome shotgun (WGS) entry which is preliminary data.</text>
</comment>
<dbReference type="RefSeq" id="WP_266122447.1">
    <property type="nucleotide sequence ID" value="NZ_JAJHNU010000001.1"/>
</dbReference>
<dbReference type="CDD" id="cd02209">
    <property type="entry name" value="cupin_XRE_C"/>
    <property type="match status" value="1"/>
</dbReference>
<dbReference type="InterPro" id="IPR014710">
    <property type="entry name" value="RmlC-like_jellyroll"/>
</dbReference>
<sequence>MTTGVKGSPQPGIVSKDAVGARLRALRKSKGFTLKRLSEASGVPVSTLSKIELAQTALSYDKFRAVAQALEVDIAELLQAKNHQAEQAFGSGLVLKASIVEHDEYTSDNYQHKFLFSETRGKDMTPIVATVNSREVNDFSEFIKHPGQEFALVLAGAVRILFEDGTSIHLKRNEAAYFDSSVGHVYLSSSKTPARVLAVCSDR</sequence>
<dbReference type="SMART" id="SM00530">
    <property type="entry name" value="HTH_XRE"/>
    <property type="match status" value="1"/>
</dbReference>
<gene>
    <name evidence="3" type="ORF">LMS43_02850</name>
</gene>
<dbReference type="Pfam" id="PF01381">
    <property type="entry name" value="HTH_3"/>
    <property type="match status" value="1"/>
</dbReference>
<dbReference type="InterPro" id="IPR011051">
    <property type="entry name" value="RmlC_Cupin_sf"/>
</dbReference>
<evidence type="ECO:0000259" key="2">
    <source>
        <dbReference type="PROSITE" id="PS50943"/>
    </source>
</evidence>
<dbReference type="Pfam" id="PF07883">
    <property type="entry name" value="Cupin_2"/>
    <property type="match status" value="1"/>
</dbReference>
<accession>A0ABT8EG08</accession>
<dbReference type="Proteomes" id="UP001168613">
    <property type="component" value="Unassembled WGS sequence"/>
</dbReference>
<dbReference type="InterPro" id="IPR001387">
    <property type="entry name" value="Cro/C1-type_HTH"/>
</dbReference>
<dbReference type="PROSITE" id="PS50943">
    <property type="entry name" value="HTH_CROC1"/>
    <property type="match status" value="1"/>
</dbReference>
<dbReference type="SUPFAM" id="SSF51182">
    <property type="entry name" value="RmlC-like cupins"/>
    <property type="match status" value="1"/>
</dbReference>
<dbReference type="InterPro" id="IPR013096">
    <property type="entry name" value="Cupin_2"/>
</dbReference>
<evidence type="ECO:0000313" key="4">
    <source>
        <dbReference type="Proteomes" id="UP001168613"/>
    </source>
</evidence>
<dbReference type="SUPFAM" id="SSF47413">
    <property type="entry name" value="lambda repressor-like DNA-binding domains"/>
    <property type="match status" value="1"/>
</dbReference>
<keyword evidence="4" id="KW-1185">Reference proteome</keyword>
<feature type="domain" description="HTH cro/C1-type" evidence="2">
    <location>
        <begin position="23"/>
        <end position="77"/>
    </location>
</feature>
<organism evidence="3 4">
    <name type="scientific">Alcaligenes endophyticus</name>
    <dbReference type="NCBI Taxonomy" id="1929088"/>
    <lineage>
        <taxon>Bacteria</taxon>
        <taxon>Pseudomonadati</taxon>
        <taxon>Pseudomonadota</taxon>
        <taxon>Betaproteobacteria</taxon>
        <taxon>Burkholderiales</taxon>
        <taxon>Alcaligenaceae</taxon>
        <taxon>Alcaligenes</taxon>
    </lineage>
</organism>
<proteinExistence type="predicted"/>
<dbReference type="Gene3D" id="2.60.120.10">
    <property type="entry name" value="Jelly Rolls"/>
    <property type="match status" value="1"/>
</dbReference>
<dbReference type="Gene3D" id="1.10.260.40">
    <property type="entry name" value="lambda repressor-like DNA-binding domains"/>
    <property type="match status" value="1"/>
</dbReference>
<evidence type="ECO:0000313" key="3">
    <source>
        <dbReference type="EMBL" id="MDN4120223.1"/>
    </source>
</evidence>
<name>A0ABT8EG08_9BURK</name>